<evidence type="ECO:0000313" key="3">
    <source>
        <dbReference type="Proteomes" id="UP000176576"/>
    </source>
</evidence>
<feature type="transmembrane region" description="Helical" evidence="1">
    <location>
        <begin position="20"/>
        <end position="42"/>
    </location>
</feature>
<gene>
    <name evidence="2" type="ORF">A3J54_03020</name>
</gene>
<proteinExistence type="predicted"/>
<evidence type="ECO:0008006" key="4">
    <source>
        <dbReference type="Google" id="ProtNLM"/>
    </source>
</evidence>
<dbReference type="AlphaFoldDB" id="A0A1G2G6S6"/>
<dbReference type="Proteomes" id="UP000176576">
    <property type="component" value="Unassembled WGS sequence"/>
</dbReference>
<name>A0A1G2G6S6_9BACT</name>
<evidence type="ECO:0000313" key="2">
    <source>
        <dbReference type="EMBL" id="OGZ45949.1"/>
    </source>
</evidence>
<comment type="caution">
    <text evidence="2">The sequence shown here is derived from an EMBL/GenBank/DDBJ whole genome shotgun (WGS) entry which is preliminary data.</text>
</comment>
<dbReference type="STRING" id="1802117.A3J54_03020"/>
<reference evidence="2 3" key="1">
    <citation type="journal article" date="2016" name="Nat. Commun.">
        <title>Thousands of microbial genomes shed light on interconnected biogeochemical processes in an aquifer system.</title>
        <authorList>
            <person name="Anantharaman K."/>
            <person name="Brown C.T."/>
            <person name="Hug L.A."/>
            <person name="Sharon I."/>
            <person name="Castelle C.J."/>
            <person name="Probst A.J."/>
            <person name="Thomas B.C."/>
            <person name="Singh A."/>
            <person name="Wilkins M.J."/>
            <person name="Karaoz U."/>
            <person name="Brodie E.L."/>
            <person name="Williams K.H."/>
            <person name="Hubbard S.S."/>
            <person name="Banfield J.F."/>
        </authorList>
    </citation>
    <scope>NUCLEOTIDE SEQUENCE [LARGE SCALE GENOMIC DNA]</scope>
</reference>
<dbReference type="EMBL" id="MHNN01000018">
    <property type="protein sequence ID" value="OGZ45949.1"/>
    <property type="molecule type" value="Genomic_DNA"/>
</dbReference>
<feature type="transmembrane region" description="Helical" evidence="1">
    <location>
        <begin position="91"/>
        <end position="114"/>
    </location>
</feature>
<keyword evidence="1" id="KW-1133">Transmembrane helix</keyword>
<organism evidence="2 3">
    <name type="scientific">Candidatus Ryanbacteria bacterium RIFCSPHIGHO2_02_FULL_45_13b</name>
    <dbReference type="NCBI Taxonomy" id="1802117"/>
    <lineage>
        <taxon>Bacteria</taxon>
        <taxon>Candidatus Ryaniibacteriota</taxon>
    </lineage>
</organism>
<accession>A0A1G2G6S6</accession>
<protein>
    <recommendedName>
        <fullName evidence="4">DoxX family protein</fullName>
    </recommendedName>
</protein>
<feature type="transmembrane region" description="Helical" evidence="1">
    <location>
        <begin position="62"/>
        <end position="84"/>
    </location>
</feature>
<feature type="transmembrane region" description="Helical" evidence="1">
    <location>
        <begin position="126"/>
        <end position="144"/>
    </location>
</feature>
<keyword evidence="1" id="KW-0472">Membrane</keyword>
<sequence length="150" mass="17057">MGNKFIVAFDRTIVKGARWVMGPVERIALFIVFFWFGFLKLIDASPANPLVADLLERTLPFWSFESFVVFLGMWEMLIGIAFLLEGWERFAIALLVPHMVTTIMPLILLPGVTWQSFLVPTLEGQYIIKNVVIVALALSIAARLKPFRRS</sequence>
<keyword evidence="1" id="KW-0812">Transmembrane</keyword>
<evidence type="ECO:0000256" key="1">
    <source>
        <dbReference type="SAM" id="Phobius"/>
    </source>
</evidence>